<gene>
    <name evidence="1" type="ORF">AAHA92_14618</name>
</gene>
<protein>
    <submittedName>
        <fullName evidence="1">Uncharacterized protein</fullName>
    </submittedName>
</protein>
<evidence type="ECO:0000313" key="2">
    <source>
        <dbReference type="Proteomes" id="UP001567538"/>
    </source>
</evidence>
<name>A0ABD1HEP7_SALDI</name>
<keyword evidence="2" id="KW-1185">Reference proteome</keyword>
<evidence type="ECO:0000313" key="1">
    <source>
        <dbReference type="EMBL" id="KAL1554013.1"/>
    </source>
</evidence>
<sequence length="86" mass="9970">MASQKITEIYHFCVSFFSIYHSRLRSLTITYRSEITFCQTCNAILRAKLDRNLVGKRSVLPVTDRSFGLTLQLDWIGDRSHSVEDL</sequence>
<accession>A0ABD1HEP7</accession>
<dbReference type="AlphaFoldDB" id="A0ABD1HEP7"/>
<dbReference type="EMBL" id="JBEAFC010000006">
    <property type="protein sequence ID" value="KAL1554013.1"/>
    <property type="molecule type" value="Genomic_DNA"/>
</dbReference>
<organism evidence="1 2">
    <name type="scientific">Salvia divinorum</name>
    <name type="common">Maria pastora</name>
    <name type="synonym">Diviner's sage</name>
    <dbReference type="NCBI Taxonomy" id="28513"/>
    <lineage>
        <taxon>Eukaryota</taxon>
        <taxon>Viridiplantae</taxon>
        <taxon>Streptophyta</taxon>
        <taxon>Embryophyta</taxon>
        <taxon>Tracheophyta</taxon>
        <taxon>Spermatophyta</taxon>
        <taxon>Magnoliopsida</taxon>
        <taxon>eudicotyledons</taxon>
        <taxon>Gunneridae</taxon>
        <taxon>Pentapetalae</taxon>
        <taxon>asterids</taxon>
        <taxon>lamiids</taxon>
        <taxon>Lamiales</taxon>
        <taxon>Lamiaceae</taxon>
        <taxon>Nepetoideae</taxon>
        <taxon>Mentheae</taxon>
        <taxon>Salviinae</taxon>
        <taxon>Salvia</taxon>
        <taxon>Salvia subgen. Calosphace</taxon>
    </lineage>
</organism>
<proteinExistence type="predicted"/>
<reference evidence="1 2" key="1">
    <citation type="submission" date="2024-06" db="EMBL/GenBank/DDBJ databases">
        <title>A chromosome level genome sequence of Diviner's sage (Salvia divinorum).</title>
        <authorList>
            <person name="Ford S.A."/>
            <person name="Ro D.-K."/>
            <person name="Ness R.W."/>
            <person name="Phillips M.A."/>
        </authorList>
    </citation>
    <scope>NUCLEOTIDE SEQUENCE [LARGE SCALE GENOMIC DNA]</scope>
    <source>
        <strain evidence="1">SAF-2024a</strain>
        <tissue evidence="1">Leaf</tissue>
    </source>
</reference>
<comment type="caution">
    <text evidence="1">The sequence shown here is derived from an EMBL/GenBank/DDBJ whole genome shotgun (WGS) entry which is preliminary data.</text>
</comment>
<dbReference type="Proteomes" id="UP001567538">
    <property type="component" value="Unassembled WGS sequence"/>
</dbReference>